<dbReference type="EMBL" id="BAABHB010000001">
    <property type="protein sequence ID" value="GAA4398165.1"/>
    <property type="molecule type" value="Genomic_DNA"/>
</dbReference>
<name>A0ABP8JZ15_9BACT</name>
<accession>A0ABP8JZ15</accession>
<keyword evidence="1" id="KW-0732">Signal</keyword>
<keyword evidence="3" id="KW-1185">Reference proteome</keyword>
<sequence>MPVAMKQPILLLLLLCLAAGKAYAQPDIADGTTTDSTGSAPSASSLNIFLNCVHTRCYDDYVRTELSFFNFVRDRYVSDVEILVVNQPTGAGGRQYTLTFFGQKRFQNLKDTLTFSSRQTDTDDMIRQQLVLHMQRGLLRYVMAGDLISQVQISYPKRRPQHNPTALQPDRWNFWVFNIGSNGSANGESNRNYLNISNHVQISRVTASSKFNLYTYYNQNRSRYMLNGEDILVRNIGYGFSSLFVKGFSEHWSAGGFMRGYHSVFQNINFSQSVAPALEYSVFPLSQVTRRQLRWIYQAGLRKLLYLEPTIYDKSQETLPYHQITGIFGITEPWGTLRAELSGYQYLHDLTKNRLTVEMDLAWRVMEGLFFRINGSASLINNQISLARSTINTEDALLNGRQLPTNFNYYSSIGLSFTFGSINNSVVNPRFSGVD</sequence>
<evidence type="ECO:0008006" key="4">
    <source>
        <dbReference type="Google" id="ProtNLM"/>
    </source>
</evidence>
<evidence type="ECO:0000256" key="1">
    <source>
        <dbReference type="SAM" id="SignalP"/>
    </source>
</evidence>
<feature type="chain" id="PRO_5046341597" description="Outer membrane protein beta-barrel domain-containing protein" evidence="1">
    <location>
        <begin position="25"/>
        <end position="435"/>
    </location>
</feature>
<comment type="caution">
    <text evidence="2">The sequence shown here is derived from an EMBL/GenBank/DDBJ whole genome shotgun (WGS) entry which is preliminary data.</text>
</comment>
<dbReference type="Proteomes" id="UP001500936">
    <property type="component" value="Unassembled WGS sequence"/>
</dbReference>
<evidence type="ECO:0000313" key="2">
    <source>
        <dbReference type="EMBL" id="GAA4398165.1"/>
    </source>
</evidence>
<reference evidence="3" key="1">
    <citation type="journal article" date="2019" name="Int. J. Syst. Evol. Microbiol.">
        <title>The Global Catalogue of Microorganisms (GCM) 10K type strain sequencing project: providing services to taxonomists for standard genome sequencing and annotation.</title>
        <authorList>
            <consortium name="The Broad Institute Genomics Platform"/>
            <consortium name="The Broad Institute Genome Sequencing Center for Infectious Disease"/>
            <person name="Wu L."/>
            <person name="Ma J."/>
        </authorList>
    </citation>
    <scope>NUCLEOTIDE SEQUENCE [LARGE SCALE GENOMIC DNA]</scope>
    <source>
        <strain evidence="3">JCM 17925</strain>
    </source>
</reference>
<protein>
    <recommendedName>
        <fullName evidence="4">Outer membrane protein beta-barrel domain-containing protein</fullName>
    </recommendedName>
</protein>
<organism evidence="2 3">
    <name type="scientific">Nibrella viscosa</name>
    <dbReference type="NCBI Taxonomy" id="1084524"/>
    <lineage>
        <taxon>Bacteria</taxon>
        <taxon>Pseudomonadati</taxon>
        <taxon>Bacteroidota</taxon>
        <taxon>Cytophagia</taxon>
        <taxon>Cytophagales</taxon>
        <taxon>Spirosomataceae</taxon>
        <taxon>Nibrella</taxon>
    </lineage>
</organism>
<feature type="signal peptide" evidence="1">
    <location>
        <begin position="1"/>
        <end position="24"/>
    </location>
</feature>
<gene>
    <name evidence="2" type="ORF">GCM10023187_08540</name>
</gene>
<evidence type="ECO:0000313" key="3">
    <source>
        <dbReference type="Proteomes" id="UP001500936"/>
    </source>
</evidence>
<proteinExistence type="predicted"/>